<dbReference type="GO" id="GO:0000287">
    <property type="term" value="F:magnesium ion binding"/>
    <property type="evidence" value="ECO:0007669"/>
    <property type="project" value="TreeGrafter"/>
</dbReference>
<evidence type="ECO:0000256" key="1">
    <source>
        <dbReference type="ARBA" id="ARBA00048811"/>
    </source>
</evidence>
<dbReference type="SUPFAM" id="SSF53271">
    <property type="entry name" value="PRTase-like"/>
    <property type="match status" value="1"/>
</dbReference>
<dbReference type="GO" id="GO:0006178">
    <property type="term" value="P:guanine salvage"/>
    <property type="evidence" value="ECO:0007669"/>
    <property type="project" value="TreeGrafter"/>
</dbReference>
<dbReference type="InterPro" id="IPR050408">
    <property type="entry name" value="HGPRT"/>
</dbReference>
<dbReference type="OrthoDB" id="9802824at2"/>
<dbReference type="GO" id="GO:0046100">
    <property type="term" value="P:hypoxanthine metabolic process"/>
    <property type="evidence" value="ECO:0007669"/>
    <property type="project" value="TreeGrafter"/>
</dbReference>
<dbReference type="HOGENOM" id="CLU_073615_2_0_6"/>
<evidence type="ECO:0000259" key="3">
    <source>
        <dbReference type="Pfam" id="PF00156"/>
    </source>
</evidence>
<dbReference type="GO" id="GO:0032263">
    <property type="term" value="P:GMP salvage"/>
    <property type="evidence" value="ECO:0007669"/>
    <property type="project" value="TreeGrafter"/>
</dbReference>
<accession>R4YQ03</accession>
<organism evidence="4 5">
    <name type="scientific">Oleispira antarctica RB-8</name>
    <dbReference type="NCBI Taxonomy" id="698738"/>
    <lineage>
        <taxon>Bacteria</taxon>
        <taxon>Pseudomonadati</taxon>
        <taxon>Pseudomonadota</taxon>
        <taxon>Gammaproteobacteria</taxon>
        <taxon>Oceanospirillales</taxon>
        <taxon>Oceanospirillaceae</taxon>
        <taxon>Oleispira</taxon>
    </lineage>
</organism>
<dbReference type="InterPro" id="IPR029057">
    <property type="entry name" value="PRTase-like"/>
</dbReference>
<keyword evidence="4" id="KW-0808">Transferase</keyword>
<dbReference type="PANTHER" id="PTHR43340">
    <property type="entry name" value="HYPOXANTHINE-GUANINE PHOSPHORIBOSYLTRANSFERASE"/>
    <property type="match status" value="1"/>
</dbReference>
<dbReference type="NCBIfam" id="NF006605">
    <property type="entry name" value="PRK09162.1"/>
    <property type="match status" value="1"/>
</dbReference>
<evidence type="ECO:0000313" key="5">
    <source>
        <dbReference type="Proteomes" id="UP000032749"/>
    </source>
</evidence>
<dbReference type="GO" id="GO:0052657">
    <property type="term" value="F:guanine phosphoribosyltransferase activity"/>
    <property type="evidence" value="ECO:0007669"/>
    <property type="project" value="RHEA"/>
</dbReference>
<reference evidence="4 5" key="1">
    <citation type="journal article" date="2013" name="Nat. Commun.">
        <title>Genome sequence and functional genomic analysis of the oil-degrading bacterium Oleispira antarctica.</title>
        <authorList>
            <person name="Kube M."/>
            <person name="Chernikova T.N."/>
            <person name="Al-Ramahi Y."/>
            <person name="Beloqui A."/>
            <person name="Lopez-Cortez N."/>
            <person name="Guazzaroni M.E."/>
            <person name="Heipieper H.J."/>
            <person name="Klages S."/>
            <person name="Kotsyurbenko O.R."/>
            <person name="Langer I."/>
            <person name="Nechitaylo T.Y."/>
            <person name="Lunsdorf H."/>
            <person name="Fernandez M."/>
            <person name="Juarez S."/>
            <person name="Ciordia S."/>
            <person name="Singer A."/>
            <person name="Kagan O."/>
            <person name="Egorova O."/>
            <person name="Petit P.A."/>
            <person name="Stogios P."/>
            <person name="Kim Y."/>
            <person name="Tchigvintsev A."/>
            <person name="Flick R."/>
            <person name="Denaro R."/>
            <person name="Genovese M."/>
            <person name="Albar J.P."/>
            <person name="Reva O.N."/>
            <person name="Martinez-Gomariz M."/>
            <person name="Tran H."/>
            <person name="Ferrer M."/>
            <person name="Savchenko A."/>
            <person name="Yakunin A.F."/>
            <person name="Yakimov M.M."/>
            <person name="Golyshina O.V."/>
            <person name="Reinhardt R."/>
            <person name="Golyshin P.N."/>
        </authorList>
    </citation>
    <scope>NUCLEOTIDE SEQUENCE [LARGE SCALE GENOMIC DNA]</scope>
</reference>
<dbReference type="GO" id="GO:0032264">
    <property type="term" value="P:IMP salvage"/>
    <property type="evidence" value="ECO:0007669"/>
    <property type="project" value="TreeGrafter"/>
</dbReference>
<dbReference type="AlphaFoldDB" id="R4YQ03"/>
<feature type="domain" description="Phosphoribosyltransferase" evidence="3">
    <location>
        <begin position="20"/>
        <end position="171"/>
    </location>
</feature>
<dbReference type="Proteomes" id="UP000032749">
    <property type="component" value="Chromosome"/>
</dbReference>
<proteinExistence type="predicted"/>
<dbReference type="KEGG" id="oai:OLEAN_C30850"/>
<dbReference type="PANTHER" id="PTHR43340:SF1">
    <property type="entry name" value="HYPOXANTHINE PHOSPHORIBOSYLTRANSFERASE"/>
    <property type="match status" value="1"/>
</dbReference>
<dbReference type="Pfam" id="PF00156">
    <property type="entry name" value="Pribosyltran"/>
    <property type="match status" value="1"/>
</dbReference>
<dbReference type="Gene3D" id="3.40.50.2020">
    <property type="match status" value="1"/>
</dbReference>
<evidence type="ECO:0000313" key="4">
    <source>
        <dbReference type="EMBL" id="CCK77261.1"/>
    </source>
</evidence>
<dbReference type="EMBL" id="FO203512">
    <property type="protein sequence ID" value="CCK77261.1"/>
    <property type="molecule type" value="Genomic_DNA"/>
</dbReference>
<name>R4YQ03_OLEAN</name>
<dbReference type="STRING" id="698738.OLEAN_C30850"/>
<keyword evidence="4" id="KW-0328">Glycosyltransferase</keyword>
<dbReference type="CDD" id="cd06223">
    <property type="entry name" value="PRTases_typeI"/>
    <property type="match status" value="1"/>
</dbReference>
<dbReference type="GO" id="GO:0005829">
    <property type="term" value="C:cytosol"/>
    <property type="evidence" value="ECO:0007669"/>
    <property type="project" value="TreeGrafter"/>
</dbReference>
<dbReference type="InterPro" id="IPR000836">
    <property type="entry name" value="PRTase_dom"/>
</dbReference>
<comment type="catalytic activity">
    <reaction evidence="1">
        <text>GMP + diphosphate = guanine + 5-phospho-alpha-D-ribose 1-diphosphate</text>
        <dbReference type="Rhea" id="RHEA:25424"/>
        <dbReference type="ChEBI" id="CHEBI:16235"/>
        <dbReference type="ChEBI" id="CHEBI:33019"/>
        <dbReference type="ChEBI" id="CHEBI:58017"/>
        <dbReference type="ChEBI" id="CHEBI:58115"/>
        <dbReference type="EC" id="2.4.2.8"/>
    </reaction>
    <physiologicalReaction direction="right-to-left" evidence="1">
        <dbReference type="Rhea" id="RHEA:25426"/>
    </physiologicalReaction>
</comment>
<gene>
    <name evidence="4" type="ORF">OLEAN_C30850</name>
</gene>
<comment type="catalytic activity">
    <reaction evidence="2">
        <text>IMP + diphosphate = hypoxanthine + 5-phospho-alpha-D-ribose 1-diphosphate</text>
        <dbReference type="Rhea" id="RHEA:17973"/>
        <dbReference type="ChEBI" id="CHEBI:17368"/>
        <dbReference type="ChEBI" id="CHEBI:33019"/>
        <dbReference type="ChEBI" id="CHEBI:58017"/>
        <dbReference type="ChEBI" id="CHEBI:58053"/>
        <dbReference type="EC" id="2.4.2.8"/>
    </reaction>
    <physiologicalReaction direction="right-to-left" evidence="2">
        <dbReference type="Rhea" id="RHEA:17975"/>
    </physiologicalReaction>
</comment>
<dbReference type="PATRIC" id="fig|698738.3.peg.3207"/>
<evidence type="ECO:0000256" key="2">
    <source>
        <dbReference type="ARBA" id="ARBA00049402"/>
    </source>
</evidence>
<keyword evidence="5" id="KW-1185">Reference proteome</keyword>
<dbReference type="GO" id="GO:0004422">
    <property type="term" value="F:hypoxanthine phosphoribosyltransferase activity"/>
    <property type="evidence" value="ECO:0007669"/>
    <property type="project" value="TreeGrafter"/>
</dbReference>
<sequence length="187" mass="20700">MSESLTLDQLNQIMADADLLKSKEEIEVALDQLAGGITERLSSSMPVVYSIMNGGLIFAGKLLPLLSFPLEVGYMHATRYRGETQGQTELQWQALPSCPMDGRTVLILDDIFDEGNTLAEVVEACKAQGAKEVITAVLINKVHDRKNTDLQVDFCGLDVEDRFVFGYGMDYRGYWRNAEGIFAVKGL</sequence>
<dbReference type="EC" id="2.4.2.-" evidence="4"/>
<protein>
    <submittedName>
        <fullName evidence="4">Phosphoribosyltransferase</fullName>
        <ecNumber evidence="4">2.4.2.-</ecNumber>
    </submittedName>
</protein>